<accession>A0A3S9UAP0</accession>
<evidence type="ECO:0000313" key="2">
    <source>
        <dbReference type="EMBL" id="AZS07351.1"/>
    </source>
</evidence>
<dbReference type="EMBL" id="MK279849">
    <property type="protein sequence ID" value="AZS07351.1"/>
    <property type="molecule type" value="Genomic_DNA"/>
</dbReference>
<evidence type="ECO:0000256" key="1">
    <source>
        <dbReference type="SAM" id="Phobius"/>
    </source>
</evidence>
<dbReference type="Proteomes" id="UP000287876">
    <property type="component" value="Segment"/>
</dbReference>
<keyword evidence="1" id="KW-0472">Membrane</keyword>
<keyword evidence="1" id="KW-1133">Transmembrane helix</keyword>
<protein>
    <submittedName>
        <fullName evidence="2">Membrane protein</fullName>
    </submittedName>
</protein>
<organism evidence="2 3">
    <name type="scientific">Mycobacterium phage Duke13</name>
    <dbReference type="NCBI Taxonomy" id="2499038"/>
    <lineage>
        <taxon>Viruses</taxon>
        <taxon>Duplodnaviria</taxon>
        <taxon>Heunggongvirae</taxon>
        <taxon>Uroviricota</taxon>
        <taxon>Caudoviricetes</taxon>
        <taxon>Omegavirus</taxon>
        <taxon>Omegavirus baka</taxon>
    </lineage>
</organism>
<feature type="transmembrane region" description="Helical" evidence="1">
    <location>
        <begin position="20"/>
        <end position="48"/>
    </location>
</feature>
<proteinExistence type="predicted"/>
<reference evidence="2 3" key="1">
    <citation type="submission" date="2018-12" db="EMBL/GenBank/DDBJ databases">
        <authorList>
            <person name="Betsko A.J."/>
            <person name="Stoner T.H."/>
            <person name="Garlena R.A."/>
            <person name="Russell D.A."/>
            <person name="Pope W.H."/>
            <person name="Jacobs-Sera D."/>
            <person name="Hatfull G.F."/>
        </authorList>
    </citation>
    <scope>NUCLEOTIDE SEQUENCE [LARGE SCALE GENOMIC DNA]</scope>
</reference>
<gene>
    <name evidence="2" type="primary">7</name>
    <name evidence="2" type="ORF">PBI_DUKE13_7</name>
</gene>
<keyword evidence="1" id="KW-0812">Transmembrane</keyword>
<sequence length="62" mass="6553">MSEPSRRIQPIVSSLLELTGVALVIGGVYLLSPVAALILGGFATFFIGMAIDPPKREKGPEQ</sequence>
<name>A0A3S9UAP0_9CAUD</name>
<evidence type="ECO:0000313" key="3">
    <source>
        <dbReference type="Proteomes" id="UP000287876"/>
    </source>
</evidence>